<dbReference type="EMBL" id="JADFTS010000005">
    <property type="protein sequence ID" value="KAF9606447.1"/>
    <property type="molecule type" value="Genomic_DNA"/>
</dbReference>
<dbReference type="GO" id="GO:0009451">
    <property type="term" value="P:RNA modification"/>
    <property type="evidence" value="ECO:0007669"/>
    <property type="project" value="InterPro"/>
</dbReference>
<dbReference type="FunFam" id="1.25.40.10:FF:000090">
    <property type="entry name" value="Pentatricopeptide repeat-containing protein, chloroplastic"/>
    <property type="match status" value="1"/>
</dbReference>
<evidence type="ECO:0000313" key="5">
    <source>
        <dbReference type="Proteomes" id="UP000631114"/>
    </source>
</evidence>
<dbReference type="NCBIfam" id="TIGR00756">
    <property type="entry name" value="PPR"/>
    <property type="match status" value="1"/>
</dbReference>
<feature type="region of interest" description="Disordered" evidence="3">
    <location>
        <begin position="358"/>
        <end position="420"/>
    </location>
</feature>
<dbReference type="Proteomes" id="UP000631114">
    <property type="component" value="Unassembled WGS sequence"/>
</dbReference>
<gene>
    <name evidence="4" type="ORF">IFM89_025277</name>
</gene>
<dbReference type="Gene3D" id="1.25.40.10">
    <property type="entry name" value="Tetratricopeptide repeat domain"/>
    <property type="match status" value="2"/>
</dbReference>
<name>A0A835HYF1_9MAGN</name>
<feature type="compositionally biased region" description="Basic and acidic residues" evidence="3">
    <location>
        <begin position="358"/>
        <end position="373"/>
    </location>
</feature>
<organism evidence="4 5">
    <name type="scientific">Coptis chinensis</name>
    <dbReference type="NCBI Taxonomy" id="261450"/>
    <lineage>
        <taxon>Eukaryota</taxon>
        <taxon>Viridiplantae</taxon>
        <taxon>Streptophyta</taxon>
        <taxon>Embryophyta</taxon>
        <taxon>Tracheophyta</taxon>
        <taxon>Spermatophyta</taxon>
        <taxon>Magnoliopsida</taxon>
        <taxon>Ranunculales</taxon>
        <taxon>Ranunculaceae</taxon>
        <taxon>Coptidoideae</taxon>
        <taxon>Coptis</taxon>
    </lineage>
</organism>
<keyword evidence="5" id="KW-1185">Reference proteome</keyword>
<reference evidence="4 5" key="1">
    <citation type="submission" date="2020-10" db="EMBL/GenBank/DDBJ databases">
        <title>The Coptis chinensis genome and diversification of protoberbering-type alkaloids.</title>
        <authorList>
            <person name="Wang B."/>
            <person name="Shu S."/>
            <person name="Song C."/>
            <person name="Liu Y."/>
        </authorList>
    </citation>
    <scope>NUCLEOTIDE SEQUENCE [LARGE SCALE GENOMIC DNA]</scope>
    <source>
        <strain evidence="4">HL-2020</strain>
        <tissue evidence="4">Leaf</tissue>
    </source>
</reference>
<dbReference type="PROSITE" id="PS51375">
    <property type="entry name" value="PPR"/>
    <property type="match status" value="1"/>
</dbReference>
<dbReference type="Pfam" id="PF20431">
    <property type="entry name" value="E_motif"/>
    <property type="match status" value="1"/>
</dbReference>
<dbReference type="Pfam" id="PF01535">
    <property type="entry name" value="PPR"/>
    <property type="match status" value="2"/>
</dbReference>
<dbReference type="InterPro" id="IPR046848">
    <property type="entry name" value="E_motif"/>
</dbReference>
<dbReference type="PANTHER" id="PTHR47926">
    <property type="entry name" value="PENTATRICOPEPTIDE REPEAT-CONTAINING PROTEIN"/>
    <property type="match status" value="1"/>
</dbReference>
<feature type="compositionally biased region" description="Acidic residues" evidence="3">
    <location>
        <begin position="374"/>
        <end position="420"/>
    </location>
</feature>
<accession>A0A835HYF1</accession>
<dbReference type="PANTHER" id="PTHR47926:SF382">
    <property type="entry name" value="PENTACOTRIPEPTIDE-REPEAT REGION OF PRORP DOMAIN-CONTAINING PROTEIN"/>
    <property type="match status" value="1"/>
</dbReference>
<dbReference type="OrthoDB" id="185373at2759"/>
<evidence type="ECO:0008006" key="6">
    <source>
        <dbReference type="Google" id="ProtNLM"/>
    </source>
</evidence>
<sequence>MYSKCGSIDEARLICDQLDHRNNILWTPMITVYAQGGRGEDGLELFELLIKEQGMRPDNICLTAVLTACNVAGLVDRATEYFDKMGIKYDLIPELDQYACMVDLYDKTGQLTKAKKTMDEMPFEPNVVMLSSFLGSCRVYGEVQLGREAANQLFKMDPCSAAPYVTLANIYAEAGMCNEVRQVRRTMREKGIRKTAGSRSKKKVHVFSVSDTSHPQLLCIYAELDMLTMEMMEAGYMPRMKHVSEDNTTNVFDRNGFCFGVSPEIQEFMLTDNTPLMVVTLLFFLEFKDTEIERYSDRGKPNSRSKRDSLASHLRLTPANFPLELVQGSRRAHDPRKVRWNPESGLQKLDFLEKLDEKIEGKAEKGEKEKKEGEDEDNEEEPELEDAEFSDDGDYNQNEDFDDDEDDFNMGDANEDEATF</sequence>
<dbReference type="InterPro" id="IPR002885">
    <property type="entry name" value="PPR_rpt"/>
</dbReference>
<keyword evidence="1" id="KW-0677">Repeat</keyword>
<evidence type="ECO:0000256" key="1">
    <source>
        <dbReference type="ARBA" id="ARBA00022737"/>
    </source>
</evidence>
<proteinExistence type="predicted"/>
<evidence type="ECO:0000256" key="2">
    <source>
        <dbReference type="PROSITE-ProRule" id="PRU00708"/>
    </source>
</evidence>
<protein>
    <recommendedName>
        <fullName evidence="6">Pentatricopeptide repeat-containing protein</fullName>
    </recommendedName>
</protein>
<evidence type="ECO:0000256" key="3">
    <source>
        <dbReference type="SAM" id="MobiDB-lite"/>
    </source>
</evidence>
<dbReference type="InterPro" id="IPR011990">
    <property type="entry name" value="TPR-like_helical_dom_sf"/>
</dbReference>
<comment type="caution">
    <text evidence="4">The sequence shown here is derived from an EMBL/GenBank/DDBJ whole genome shotgun (WGS) entry which is preliminary data.</text>
</comment>
<feature type="repeat" description="PPR" evidence="2">
    <location>
        <begin position="22"/>
        <end position="57"/>
    </location>
</feature>
<dbReference type="AlphaFoldDB" id="A0A835HYF1"/>
<dbReference type="InterPro" id="IPR046960">
    <property type="entry name" value="PPR_At4g14850-like_plant"/>
</dbReference>
<dbReference type="GO" id="GO:0003723">
    <property type="term" value="F:RNA binding"/>
    <property type="evidence" value="ECO:0007669"/>
    <property type="project" value="InterPro"/>
</dbReference>
<evidence type="ECO:0000313" key="4">
    <source>
        <dbReference type="EMBL" id="KAF9606447.1"/>
    </source>
</evidence>